<dbReference type="InParanoid" id="G3JQB4"/>
<reference evidence="1 2" key="1">
    <citation type="journal article" date="2011" name="Genome Biol.">
        <title>Genome sequence of the insect pathogenic fungus Cordyceps militaris, a valued traditional Chinese medicine.</title>
        <authorList>
            <person name="Zheng P."/>
            <person name="Xia Y."/>
            <person name="Xiao G."/>
            <person name="Xiong C."/>
            <person name="Hu X."/>
            <person name="Zhang S."/>
            <person name="Zheng H."/>
            <person name="Huang Y."/>
            <person name="Zhou Y."/>
            <person name="Wang S."/>
            <person name="Zhao G.P."/>
            <person name="Liu X."/>
            <person name="St Leger R.J."/>
            <person name="Wang C."/>
        </authorList>
    </citation>
    <scope>NUCLEOTIDE SEQUENCE [LARGE SCALE GENOMIC DNA]</scope>
    <source>
        <strain evidence="1 2">CM01</strain>
    </source>
</reference>
<dbReference type="AlphaFoldDB" id="G3JQB4"/>
<dbReference type="GeneID" id="18169627"/>
<accession>G3JQB4</accession>
<evidence type="ECO:0000313" key="1">
    <source>
        <dbReference type="EMBL" id="EGX89365.1"/>
    </source>
</evidence>
<organism evidence="1 2">
    <name type="scientific">Cordyceps militaris (strain CM01)</name>
    <name type="common">Caterpillar fungus</name>
    <dbReference type="NCBI Taxonomy" id="983644"/>
    <lineage>
        <taxon>Eukaryota</taxon>
        <taxon>Fungi</taxon>
        <taxon>Dikarya</taxon>
        <taxon>Ascomycota</taxon>
        <taxon>Pezizomycotina</taxon>
        <taxon>Sordariomycetes</taxon>
        <taxon>Hypocreomycetidae</taxon>
        <taxon>Hypocreales</taxon>
        <taxon>Cordycipitaceae</taxon>
        <taxon>Cordyceps</taxon>
    </lineage>
</organism>
<sequence>MPPAQEFKLWLMVYFGDPDKHWTRHIALFFQAPEGKPHITYHVKKVNQAWKLEMLDEYDAMKSINIVGKVSLGNISITPMQLKQIMESVKIINNVGDNLEDDDSSCQNWTGRALQALEAAGYITAVEVTRGIDGMVDIVHEAAA</sequence>
<proteinExistence type="predicted"/>
<name>G3JQB4_CORMM</name>
<dbReference type="Proteomes" id="UP000001610">
    <property type="component" value="Unassembled WGS sequence"/>
</dbReference>
<keyword evidence="2" id="KW-1185">Reference proteome</keyword>
<dbReference type="OrthoDB" id="37659at2759"/>
<dbReference type="InterPro" id="IPR046670">
    <property type="entry name" value="DUF6540"/>
</dbReference>
<dbReference type="Pfam" id="PF20174">
    <property type="entry name" value="DUF6540"/>
    <property type="match status" value="1"/>
</dbReference>
<dbReference type="RefSeq" id="XP_006672820.1">
    <property type="nucleotide sequence ID" value="XM_006672757.1"/>
</dbReference>
<dbReference type="KEGG" id="cmt:CCM_07616"/>
<dbReference type="VEuPathDB" id="FungiDB:CCM_07616"/>
<dbReference type="HOGENOM" id="CLU_134511_0_0_1"/>
<dbReference type="STRING" id="983644.G3JQB4"/>
<evidence type="ECO:0000313" key="2">
    <source>
        <dbReference type="Proteomes" id="UP000001610"/>
    </source>
</evidence>
<dbReference type="EMBL" id="JH126404">
    <property type="protein sequence ID" value="EGX89365.1"/>
    <property type="molecule type" value="Genomic_DNA"/>
</dbReference>
<gene>
    <name evidence="1" type="ORF">CCM_07616</name>
</gene>
<protein>
    <submittedName>
        <fullName evidence="1">Uncharacterized protein</fullName>
    </submittedName>
</protein>